<dbReference type="EMBL" id="EQ977846">
    <property type="protein sequence ID" value="EEF26230.1"/>
    <property type="molecule type" value="Genomic_DNA"/>
</dbReference>
<protein>
    <submittedName>
        <fullName evidence="2">Uncharacterized protein</fullName>
    </submittedName>
</protein>
<dbReference type="eggNOG" id="ENOG502SZW4">
    <property type="taxonomic scope" value="Eukaryota"/>
</dbReference>
<evidence type="ECO:0000313" key="3">
    <source>
        <dbReference type="Proteomes" id="UP000008311"/>
    </source>
</evidence>
<organism evidence="2 3">
    <name type="scientific">Ricinus communis</name>
    <name type="common">Castor bean</name>
    <dbReference type="NCBI Taxonomy" id="3988"/>
    <lineage>
        <taxon>Eukaryota</taxon>
        <taxon>Viridiplantae</taxon>
        <taxon>Streptophyta</taxon>
        <taxon>Embryophyta</taxon>
        <taxon>Tracheophyta</taxon>
        <taxon>Spermatophyta</taxon>
        <taxon>Magnoliopsida</taxon>
        <taxon>eudicotyledons</taxon>
        <taxon>Gunneridae</taxon>
        <taxon>Pentapetalae</taxon>
        <taxon>rosids</taxon>
        <taxon>fabids</taxon>
        <taxon>Malpighiales</taxon>
        <taxon>Euphorbiaceae</taxon>
        <taxon>Acalyphoideae</taxon>
        <taxon>Acalypheae</taxon>
        <taxon>Ricinus</taxon>
    </lineage>
</organism>
<feature type="region of interest" description="Disordered" evidence="1">
    <location>
        <begin position="1"/>
        <end position="23"/>
    </location>
</feature>
<dbReference type="InterPro" id="IPR013207">
    <property type="entry name" value="LGFP"/>
</dbReference>
<dbReference type="Proteomes" id="UP000008311">
    <property type="component" value="Unassembled WGS sequence"/>
</dbReference>
<evidence type="ECO:0000313" key="2">
    <source>
        <dbReference type="EMBL" id="EEF26230.1"/>
    </source>
</evidence>
<keyword evidence="3" id="KW-1185">Reference proteome</keyword>
<accession>B9TD34</accession>
<dbReference type="InParanoid" id="B9TD34"/>
<reference evidence="3" key="1">
    <citation type="journal article" date="2010" name="Nat. Biotechnol.">
        <title>Draft genome sequence of the oilseed species Ricinus communis.</title>
        <authorList>
            <person name="Chan A.P."/>
            <person name="Crabtree J."/>
            <person name="Zhao Q."/>
            <person name="Lorenzi H."/>
            <person name="Orvis J."/>
            <person name="Puiu D."/>
            <person name="Melake-Berhan A."/>
            <person name="Jones K.M."/>
            <person name="Redman J."/>
            <person name="Chen G."/>
            <person name="Cahoon E.B."/>
            <person name="Gedil M."/>
            <person name="Stanke M."/>
            <person name="Haas B.J."/>
            <person name="Wortman J.R."/>
            <person name="Fraser-Liggett C.M."/>
            <person name="Ravel J."/>
            <person name="Rabinowicz P.D."/>
        </authorList>
    </citation>
    <scope>NUCLEOTIDE SEQUENCE [LARGE SCALE GENOMIC DNA]</scope>
    <source>
        <strain evidence="3">cv. Hale</strain>
    </source>
</reference>
<gene>
    <name evidence="2" type="ORF">RCOM_1835350</name>
</gene>
<proteinExistence type="predicted"/>
<dbReference type="Pfam" id="PF08310">
    <property type="entry name" value="LGFP"/>
    <property type="match status" value="3"/>
</dbReference>
<dbReference type="AlphaFoldDB" id="B9TD34"/>
<sequence length="491" mass="54446">MTEIQQKYQSLGGEQGPLGRAVSEEQATPNGLGFFQDFEHGMIFYHADYGAHVLSESVENKWKSSMLANDMVTGTQQAIRDYMGFPISDTLPTGERGEACYFERGMIVVRTSGSSVVIYGECYQAYRAHGDLQGALGLPLNDQRLSAGGGYAVQCDQADIYWHPATGAFEVHGAILQKYRSMGAENAFLGYPISDEQPVFNGSQQIGAVSHFQSGTIYWSASTGAHEAANRQVSLINRLKLVVTRLETDEDDDDLLVRTQVLIDHLQGQQERFDKQFGEYSNQGTKTFSNPDEGFICDCPINDGNAILTVNMQAFDVDDGLNFNDDLIAQFSKSFGIETLWDSSLPDLQGNDLGTFARGPDGKFRASFTVFTDHLVVDPTDSAHFRENLFWSFKNPKIAKLSFETCAATFSDLEADDTWFFHPFNRAFYETVYKSAAKTGTCFGMCLEAIYALKGVSSSRQFISQYSFDAQRTRDIPSNLAINSAVARWAT</sequence>
<name>B9TD34_RICCO</name>
<evidence type="ECO:0000256" key="1">
    <source>
        <dbReference type="SAM" id="MobiDB-lite"/>
    </source>
</evidence>